<reference evidence="1" key="2">
    <citation type="submission" date="2023-07" db="EMBL/GenBank/DDBJ databases">
        <authorList>
            <person name="Sun H."/>
        </authorList>
    </citation>
    <scope>NUCLEOTIDE SEQUENCE</scope>
    <source>
        <strain evidence="1">05753</strain>
    </source>
</reference>
<organism evidence="1 2">
    <name type="scientific">Rhizobium oryzicola</name>
    <dbReference type="NCBI Taxonomy" id="1232668"/>
    <lineage>
        <taxon>Bacteria</taxon>
        <taxon>Pseudomonadati</taxon>
        <taxon>Pseudomonadota</taxon>
        <taxon>Alphaproteobacteria</taxon>
        <taxon>Hyphomicrobiales</taxon>
        <taxon>Rhizobiaceae</taxon>
        <taxon>Rhizobium/Agrobacterium group</taxon>
        <taxon>Rhizobium</taxon>
    </lineage>
</organism>
<keyword evidence="2" id="KW-1185">Reference proteome</keyword>
<dbReference type="RefSeq" id="WP_302079441.1">
    <property type="nucleotide sequence ID" value="NZ_JAUKWQ010000013.1"/>
</dbReference>
<protein>
    <submittedName>
        <fullName evidence="1">Anti-sigma factor</fullName>
    </submittedName>
</protein>
<name>A0ABT8T3J0_9HYPH</name>
<dbReference type="Proteomes" id="UP001169006">
    <property type="component" value="Unassembled WGS sequence"/>
</dbReference>
<sequence>MKSLDPILSSDIEAYVDDQLGAARRIEVEAYLSANPEIAARVMADLSIKGELRLALAGTFNHGRPETREAARRLQSALSRGRIFRTLQKIAATVVLIGAGWVANAHLGASEVVASVHPPEFVEEAIRAHGTSILRGTMTSQTEVSHYDPAEIRSATAIVMPTIPKEWRVEDVQVFPSAFGPSVEMAVKGEKNLRLSLFAVRPGSFSVQPVTLVKQGNVQASYWQIGEVAYALVSSTPDGSLLKDEAESLSRSLY</sequence>
<dbReference type="EMBL" id="JAUKWQ010000013">
    <property type="protein sequence ID" value="MDO1585151.1"/>
    <property type="molecule type" value="Genomic_DNA"/>
</dbReference>
<accession>A0ABT8T3J0</accession>
<comment type="caution">
    <text evidence="1">The sequence shown here is derived from an EMBL/GenBank/DDBJ whole genome shotgun (WGS) entry which is preliminary data.</text>
</comment>
<reference evidence="1" key="1">
    <citation type="journal article" date="2015" name="Int. J. Syst. Evol. Microbiol.">
        <title>Rhizobium oryzicola sp. nov., potential plant-growth-promoting endophytic bacteria isolated from rice roots.</title>
        <authorList>
            <person name="Zhang X.X."/>
            <person name="Gao J.S."/>
            <person name="Cao Y.H."/>
            <person name="Sheirdil R.A."/>
            <person name="Wang X.C."/>
            <person name="Zhang L."/>
        </authorList>
    </citation>
    <scope>NUCLEOTIDE SEQUENCE</scope>
    <source>
        <strain evidence="1">05753</strain>
    </source>
</reference>
<evidence type="ECO:0000313" key="1">
    <source>
        <dbReference type="EMBL" id="MDO1585151.1"/>
    </source>
</evidence>
<evidence type="ECO:0000313" key="2">
    <source>
        <dbReference type="Proteomes" id="UP001169006"/>
    </source>
</evidence>
<proteinExistence type="predicted"/>
<gene>
    <name evidence="1" type="ORF">Q2T52_23930</name>
</gene>